<accession>A0AAQ4FLF1</accession>
<proteinExistence type="predicted"/>
<sequence length="79" mass="8289">MQRDRIACGIRDEDVLRCLLARKKRTRAEAEEFALTTEAAIEDARGMGETGGIAESASATSCISSGMSGPGGATIYGHL</sequence>
<name>A0AAQ4FLF1_AMBAM</name>
<protein>
    <submittedName>
        <fullName evidence="1">Uncharacterized protein</fullName>
    </submittedName>
</protein>
<evidence type="ECO:0000313" key="2">
    <source>
        <dbReference type="Proteomes" id="UP001321473"/>
    </source>
</evidence>
<dbReference type="EMBL" id="JARKHS020001141">
    <property type="protein sequence ID" value="KAK8788109.1"/>
    <property type="molecule type" value="Genomic_DNA"/>
</dbReference>
<evidence type="ECO:0000313" key="1">
    <source>
        <dbReference type="EMBL" id="KAK8788109.1"/>
    </source>
</evidence>
<reference evidence="1 2" key="1">
    <citation type="journal article" date="2023" name="Arcadia Sci">
        <title>De novo assembly of a long-read Amblyomma americanum tick genome.</title>
        <authorList>
            <person name="Chou S."/>
            <person name="Poskanzer K.E."/>
            <person name="Rollins M."/>
            <person name="Thuy-Boun P.S."/>
        </authorList>
    </citation>
    <scope>NUCLEOTIDE SEQUENCE [LARGE SCALE GENOMIC DNA]</scope>
    <source>
        <strain evidence="1">F_SG_1</strain>
        <tissue evidence="1">Salivary glands</tissue>
    </source>
</reference>
<dbReference type="AlphaFoldDB" id="A0AAQ4FLF1"/>
<keyword evidence="2" id="KW-1185">Reference proteome</keyword>
<gene>
    <name evidence="1" type="ORF">V5799_022117</name>
</gene>
<dbReference type="Proteomes" id="UP001321473">
    <property type="component" value="Unassembled WGS sequence"/>
</dbReference>
<comment type="caution">
    <text evidence="1">The sequence shown here is derived from an EMBL/GenBank/DDBJ whole genome shotgun (WGS) entry which is preliminary data.</text>
</comment>
<organism evidence="1 2">
    <name type="scientific">Amblyomma americanum</name>
    <name type="common">Lone star tick</name>
    <dbReference type="NCBI Taxonomy" id="6943"/>
    <lineage>
        <taxon>Eukaryota</taxon>
        <taxon>Metazoa</taxon>
        <taxon>Ecdysozoa</taxon>
        <taxon>Arthropoda</taxon>
        <taxon>Chelicerata</taxon>
        <taxon>Arachnida</taxon>
        <taxon>Acari</taxon>
        <taxon>Parasitiformes</taxon>
        <taxon>Ixodida</taxon>
        <taxon>Ixodoidea</taxon>
        <taxon>Ixodidae</taxon>
        <taxon>Amblyomminae</taxon>
        <taxon>Amblyomma</taxon>
    </lineage>
</organism>